<dbReference type="RefSeq" id="WP_065161305.1">
    <property type="nucleotide sequence ID" value="NZ_LZLQ01000154.1"/>
</dbReference>
<evidence type="ECO:0000313" key="2">
    <source>
        <dbReference type="Proteomes" id="UP000093629"/>
    </source>
</evidence>
<comment type="caution">
    <text evidence="1">The sequence shown here is derived from an EMBL/GenBank/DDBJ whole genome shotgun (WGS) entry which is preliminary data.</text>
</comment>
<dbReference type="InterPro" id="IPR036696">
    <property type="entry name" value="YdfO-like_sf"/>
</dbReference>
<dbReference type="Proteomes" id="UP000093629">
    <property type="component" value="Unassembled WGS sequence"/>
</dbReference>
<accession>A0A1A3MIV0</accession>
<keyword evidence="2" id="KW-1185">Reference proteome</keyword>
<dbReference type="AlphaFoldDB" id="A0A1A3MIV0"/>
<protein>
    <submittedName>
        <fullName evidence="1">DUF1398 domain-containing protein</fullName>
    </submittedName>
</protein>
<name>A0A1A3MIV0_MYCAS</name>
<sequence length="140" mass="15247">MSAAVANLQAAQRDAITDSGPVTGFPHLAERLRRAGVRSNTWWLPAMQSLYETDCGPVIDQGVPLVDGMAEVPSFDCAALVTALRADQAGRTSFREFAAAAWRAGVIRYVVDLENRTCTYFGLHDQRYVEHYAAEPSDGA</sequence>
<dbReference type="Gene3D" id="3.30.1810.10">
    <property type="entry name" value="YdfO-like"/>
    <property type="match status" value="1"/>
</dbReference>
<dbReference type="InterPro" id="IPR009833">
    <property type="entry name" value="DUF1398"/>
</dbReference>
<dbReference type="EMBL" id="LZLQ01000154">
    <property type="protein sequence ID" value="OBK09888.1"/>
    <property type="molecule type" value="Genomic_DNA"/>
</dbReference>
<dbReference type="SUPFAM" id="SSF160419">
    <property type="entry name" value="YdfO-like"/>
    <property type="match status" value="1"/>
</dbReference>
<gene>
    <name evidence="1" type="ORF">A5636_16405</name>
</gene>
<dbReference type="Pfam" id="PF07166">
    <property type="entry name" value="DUF1398"/>
    <property type="match status" value="1"/>
</dbReference>
<evidence type="ECO:0000313" key="1">
    <source>
        <dbReference type="EMBL" id="OBK09888.1"/>
    </source>
</evidence>
<proteinExistence type="predicted"/>
<organism evidence="1 2">
    <name type="scientific">Mycobacterium asiaticum</name>
    <dbReference type="NCBI Taxonomy" id="1790"/>
    <lineage>
        <taxon>Bacteria</taxon>
        <taxon>Bacillati</taxon>
        <taxon>Actinomycetota</taxon>
        <taxon>Actinomycetes</taxon>
        <taxon>Mycobacteriales</taxon>
        <taxon>Mycobacteriaceae</taxon>
        <taxon>Mycobacterium</taxon>
    </lineage>
</organism>
<dbReference type="OrthoDB" id="4625048at2"/>
<reference evidence="1 2" key="1">
    <citation type="submission" date="2016-06" db="EMBL/GenBank/DDBJ databases">
        <authorList>
            <person name="Kjaerup R.B."/>
            <person name="Dalgaard T.S."/>
            <person name="Juul-Madsen H.R."/>
        </authorList>
    </citation>
    <scope>NUCLEOTIDE SEQUENCE [LARGE SCALE GENOMIC DNA]</scope>
    <source>
        <strain evidence="1 2">1245139.5</strain>
    </source>
</reference>